<dbReference type="EMBL" id="CYUD01000005">
    <property type="protein sequence ID" value="CUJ98697.1"/>
    <property type="molecule type" value="Genomic_DNA"/>
</dbReference>
<gene>
    <name evidence="2" type="ORF">RUE5091_01954</name>
</gene>
<dbReference type="InterPro" id="IPR016032">
    <property type="entry name" value="Sig_transdc_resp-reg_C-effctor"/>
</dbReference>
<dbReference type="SMART" id="SM00421">
    <property type="entry name" value="HTH_LUXR"/>
    <property type="match status" value="1"/>
</dbReference>
<evidence type="ECO:0000313" key="2">
    <source>
        <dbReference type="EMBL" id="CUJ98697.1"/>
    </source>
</evidence>
<dbReference type="OrthoDB" id="5497412at2"/>
<dbReference type="Proteomes" id="UP000051260">
    <property type="component" value="Unassembled WGS sequence"/>
</dbReference>
<dbReference type="PROSITE" id="PS50043">
    <property type="entry name" value="HTH_LUXR_2"/>
    <property type="match status" value="1"/>
</dbReference>
<dbReference type="RefSeq" id="WP_082643599.1">
    <property type="nucleotide sequence ID" value="NZ_CYUD01000005.1"/>
</dbReference>
<feature type="domain" description="HTH luxR-type" evidence="1">
    <location>
        <begin position="200"/>
        <end position="265"/>
    </location>
</feature>
<evidence type="ECO:0000259" key="1">
    <source>
        <dbReference type="PROSITE" id="PS50043"/>
    </source>
</evidence>
<name>A0A0P1IJ71_9RHOB</name>
<dbReference type="InterPro" id="IPR000792">
    <property type="entry name" value="Tscrpt_reg_LuxR_C"/>
</dbReference>
<dbReference type="GO" id="GO:0006355">
    <property type="term" value="P:regulation of DNA-templated transcription"/>
    <property type="evidence" value="ECO:0007669"/>
    <property type="project" value="InterPro"/>
</dbReference>
<accession>A0A0P1IJ71</accession>
<protein>
    <submittedName>
        <fullName evidence="2">Response regulator</fullName>
    </submittedName>
</protein>
<organism evidence="2 3">
    <name type="scientific">Ruegeria denitrificans</name>
    <dbReference type="NCBI Taxonomy" id="1715692"/>
    <lineage>
        <taxon>Bacteria</taxon>
        <taxon>Pseudomonadati</taxon>
        <taxon>Pseudomonadota</taxon>
        <taxon>Alphaproteobacteria</taxon>
        <taxon>Rhodobacterales</taxon>
        <taxon>Roseobacteraceae</taxon>
        <taxon>Ruegeria</taxon>
    </lineage>
</organism>
<dbReference type="CDD" id="cd06170">
    <property type="entry name" value="LuxR_C_like"/>
    <property type="match status" value="1"/>
</dbReference>
<dbReference type="SUPFAM" id="SSF46894">
    <property type="entry name" value="C-terminal effector domain of the bipartite response regulators"/>
    <property type="match status" value="1"/>
</dbReference>
<dbReference type="STRING" id="1715692.RUE5091_01954"/>
<proteinExistence type="predicted"/>
<dbReference type="InterPro" id="IPR036388">
    <property type="entry name" value="WH-like_DNA-bd_sf"/>
</dbReference>
<sequence length="280" mass="30806">MSVSFSNGAFAQQSLNFVMEWVHALNGDNTVSNILQLLVEITNADAALITRINKPEHKVNYIARCSINEGKVWPVQPRTQIDLVLGDNISTAKAGTVWKLTEALPTDRTRAINGRDQVPTGLVEVLVIPLETKGGNVDHLELHYSHSPRRNEMGLLTALAPTLASGWSRRVPGSVTTRSEQIRGYLPKIVKDTKFVPILDPQNPTQLSRSEFRVCAMMKEGMTVKKISQILSVCPATVRSHLSSIFSKTGASNQVELLHLLNRNADTADTFMPSEIVSIS</sequence>
<dbReference type="PROSITE" id="PS00622">
    <property type="entry name" value="HTH_LUXR_1"/>
    <property type="match status" value="1"/>
</dbReference>
<dbReference type="Pfam" id="PF00196">
    <property type="entry name" value="GerE"/>
    <property type="match status" value="1"/>
</dbReference>
<dbReference type="AlphaFoldDB" id="A0A0P1IJ71"/>
<dbReference type="Gene3D" id="1.10.10.10">
    <property type="entry name" value="Winged helix-like DNA-binding domain superfamily/Winged helix DNA-binding domain"/>
    <property type="match status" value="1"/>
</dbReference>
<evidence type="ECO:0000313" key="3">
    <source>
        <dbReference type="Proteomes" id="UP000051260"/>
    </source>
</evidence>
<keyword evidence="3" id="KW-1185">Reference proteome</keyword>
<reference evidence="3" key="1">
    <citation type="submission" date="2015-09" db="EMBL/GenBank/DDBJ databases">
        <authorList>
            <person name="Rodrigo-Torres L."/>
            <person name="Arahal D.R."/>
        </authorList>
    </citation>
    <scope>NUCLEOTIDE SEQUENCE [LARGE SCALE GENOMIC DNA]</scope>
    <source>
        <strain evidence="3">CECT 5091</strain>
    </source>
</reference>
<dbReference type="PRINTS" id="PR00038">
    <property type="entry name" value="HTHLUXR"/>
</dbReference>
<dbReference type="GO" id="GO:0003677">
    <property type="term" value="F:DNA binding"/>
    <property type="evidence" value="ECO:0007669"/>
    <property type="project" value="InterPro"/>
</dbReference>